<feature type="compositionally biased region" description="Polar residues" evidence="1">
    <location>
        <begin position="94"/>
        <end position="104"/>
    </location>
</feature>
<comment type="caution">
    <text evidence="2">The sequence shown here is derived from an EMBL/GenBank/DDBJ whole genome shotgun (WGS) entry which is preliminary data.</text>
</comment>
<organism evidence="2 3">
    <name type="scientific">Lasallia pustulata</name>
    <dbReference type="NCBI Taxonomy" id="136370"/>
    <lineage>
        <taxon>Eukaryota</taxon>
        <taxon>Fungi</taxon>
        <taxon>Dikarya</taxon>
        <taxon>Ascomycota</taxon>
        <taxon>Pezizomycotina</taxon>
        <taxon>Lecanoromycetes</taxon>
        <taxon>OSLEUM clade</taxon>
        <taxon>Umbilicariomycetidae</taxon>
        <taxon>Umbilicariales</taxon>
        <taxon>Umbilicariaceae</taxon>
        <taxon>Lasallia</taxon>
    </lineage>
</organism>
<evidence type="ECO:0000313" key="2">
    <source>
        <dbReference type="EMBL" id="KAA6416254.1"/>
    </source>
</evidence>
<accession>A0A5M8Q204</accession>
<gene>
    <name evidence="2" type="ORF">FRX48_00974</name>
</gene>
<dbReference type="Proteomes" id="UP000324767">
    <property type="component" value="Unassembled WGS sequence"/>
</dbReference>
<feature type="compositionally biased region" description="Polar residues" evidence="1">
    <location>
        <begin position="72"/>
        <end position="82"/>
    </location>
</feature>
<proteinExistence type="predicted"/>
<dbReference type="EMBL" id="VXIT01000001">
    <property type="protein sequence ID" value="KAA6416254.1"/>
    <property type="molecule type" value="Genomic_DNA"/>
</dbReference>
<feature type="compositionally biased region" description="Polar residues" evidence="1">
    <location>
        <begin position="116"/>
        <end position="132"/>
    </location>
</feature>
<feature type="region of interest" description="Disordered" evidence="1">
    <location>
        <begin position="63"/>
        <end position="132"/>
    </location>
</feature>
<name>A0A5M8Q204_9LECA</name>
<dbReference type="OrthoDB" id="5423244at2759"/>
<protein>
    <submittedName>
        <fullName evidence="2">Uncharacterized protein</fullName>
    </submittedName>
</protein>
<reference evidence="2 3" key="1">
    <citation type="submission" date="2019-09" db="EMBL/GenBank/DDBJ databases">
        <title>The hologenome of the rock-dwelling lichen Lasallia pustulata.</title>
        <authorList>
            <person name="Greshake Tzovaras B."/>
            <person name="Segers F."/>
            <person name="Bicker A."/>
            <person name="Dal Grande F."/>
            <person name="Otte J."/>
            <person name="Hankeln T."/>
            <person name="Schmitt I."/>
            <person name="Ebersberger I."/>
        </authorList>
    </citation>
    <scope>NUCLEOTIDE SEQUENCE [LARGE SCALE GENOMIC DNA]</scope>
    <source>
        <strain evidence="2">A1-1</strain>
    </source>
</reference>
<evidence type="ECO:0000256" key="1">
    <source>
        <dbReference type="SAM" id="MobiDB-lite"/>
    </source>
</evidence>
<dbReference type="AlphaFoldDB" id="A0A5M8Q204"/>
<sequence length="152" mass="17009">MCLVNLRPFRDEEPVVPNRPVYVRPISRSGQSTHSPPRVVEARSPPPLLLVQARPQSRQQQLAVMTVERSPRTSGLSVTESASYRYGSGPVRSSRGSLKQTAWLQPSGGMDPRRSGSVTYAPTPRQSNVSYKSTRERTVVVDGLGQRREYYR</sequence>
<evidence type="ECO:0000313" key="3">
    <source>
        <dbReference type="Proteomes" id="UP000324767"/>
    </source>
</evidence>